<feature type="domain" description="MBG" evidence="1">
    <location>
        <begin position="1060"/>
        <end position="1129"/>
    </location>
</feature>
<evidence type="ECO:0000313" key="6">
    <source>
        <dbReference type="Proteomes" id="UP001501844"/>
    </source>
</evidence>
<dbReference type="PANTHER" id="PTHR45632">
    <property type="entry name" value="LD33804P"/>
    <property type="match status" value="1"/>
</dbReference>
<proteinExistence type="predicted"/>
<feature type="domain" description="Secretion system C-terminal sorting" evidence="2">
    <location>
        <begin position="1144"/>
        <end position="1204"/>
    </location>
</feature>
<evidence type="ECO:0008006" key="7">
    <source>
        <dbReference type="Google" id="ProtNLM"/>
    </source>
</evidence>
<evidence type="ECO:0000259" key="1">
    <source>
        <dbReference type="Pfam" id="PF18887"/>
    </source>
</evidence>
<dbReference type="Pfam" id="PF19408">
    <property type="entry name" value="PKD_6"/>
    <property type="match status" value="1"/>
</dbReference>
<feature type="domain" description="Ig-like" evidence="3">
    <location>
        <begin position="802"/>
        <end position="879"/>
    </location>
</feature>
<name>A0ABP8F5Z0_9BACT</name>
<evidence type="ECO:0000259" key="2">
    <source>
        <dbReference type="Pfam" id="PF18962"/>
    </source>
</evidence>
<dbReference type="Pfam" id="PF19081">
    <property type="entry name" value="Ig_7"/>
    <property type="match status" value="1"/>
</dbReference>
<dbReference type="SMART" id="SM00612">
    <property type="entry name" value="Kelch"/>
    <property type="match status" value="4"/>
</dbReference>
<accession>A0ABP8F5Z0</accession>
<dbReference type="NCBIfam" id="TIGR04183">
    <property type="entry name" value="Por_Secre_tail"/>
    <property type="match status" value="1"/>
</dbReference>
<dbReference type="InterPro" id="IPR006652">
    <property type="entry name" value="Kelch_1"/>
</dbReference>
<reference evidence="6" key="1">
    <citation type="journal article" date="2019" name="Int. J. Syst. Evol. Microbiol.">
        <title>The Global Catalogue of Microorganisms (GCM) 10K type strain sequencing project: providing services to taxonomists for standard genome sequencing and annotation.</title>
        <authorList>
            <consortium name="The Broad Institute Genomics Platform"/>
            <consortium name="The Broad Institute Genome Sequencing Center for Infectious Disease"/>
            <person name="Wu L."/>
            <person name="Ma J."/>
        </authorList>
    </citation>
    <scope>NUCLEOTIDE SEQUENCE [LARGE SCALE GENOMIC DNA]</scope>
    <source>
        <strain evidence="6">JCM 17917</strain>
    </source>
</reference>
<dbReference type="Proteomes" id="UP001501844">
    <property type="component" value="Unassembled WGS sequence"/>
</dbReference>
<comment type="caution">
    <text evidence="5">The sequence shown here is derived from an EMBL/GenBank/DDBJ whole genome shotgun (WGS) entry which is preliminary data.</text>
</comment>
<dbReference type="Pfam" id="PF24681">
    <property type="entry name" value="Kelch_KLHDC2_KLHL20_DRC7"/>
    <property type="match status" value="1"/>
</dbReference>
<dbReference type="EMBL" id="BAABGX010000001">
    <property type="protein sequence ID" value="GAA4295900.1"/>
    <property type="molecule type" value="Genomic_DNA"/>
</dbReference>
<evidence type="ECO:0000313" key="5">
    <source>
        <dbReference type="EMBL" id="GAA4295900.1"/>
    </source>
</evidence>
<organism evidence="5 6">
    <name type="scientific">Nibribacter koreensis</name>
    <dbReference type="NCBI Taxonomy" id="1084519"/>
    <lineage>
        <taxon>Bacteria</taxon>
        <taxon>Pseudomonadati</taxon>
        <taxon>Bacteroidota</taxon>
        <taxon>Cytophagia</taxon>
        <taxon>Cytophagales</taxon>
        <taxon>Hymenobacteraceae</taxon>
        <taxon>Nibribacter</taxon>
    </lineage>
</organism>
<dbReference type="Pfam" id="PF18887">
    <property type="entry name" value="MBG_3"/>
    <property type="match status" value="1"/>
</dbReference>
<evidence type="ECO:0000259" key="3">
    <source>
        <dbReference type="Pfam" id="PF19081"/>
    </source>
</evidence>
<dbReference type="InterPro" id="IPR026444">
    <property type="entry name" value="Secre_tail"/>
</dbReference>
<protein>
    <recommendedName>
        <fullName evidence="7">Por secretion system C-terminal sorting domain-containing protein</fullName>
    </recommendedName>
</protein>
<feature type="domain" description="PKD-like" evidence="4">
    <location>
        <begin position="898"/>
        <end position="956"/>
    </location>
</feature>
<dbReference type="Gene3D" id="2.120.10.80">
    <property type="entry name" value="Kelch-type beta propeller"/>
    <property type="match status" value="3"/>
</dbReference>
<dbReference type="InterPro" id="IPR015915">
    <property type="entry name" value="Kelch-typ_b-propeller"/>
</dbReference>
<evidence type="ECO:0000259" key="4">
    <source>
        <dbReference type="Pfam" id="PF19408"/>
    </source>
</evidence>
<dbReference type="InterPro" id="IPR044023">
    <property type="entry name" value="Ig_7"/>
</dbReference>
<dbReference type="SUPFAM" id="SSF117281">
    <property type="entry name" value="Kelch motif"/>
    <property type="match status" value="3"/>
</dbReference>
<keyword evidence="6" id="KW-1185">Reference proteome</keyword>
<dbReference type="Pfam" id="PF18962">
    <property type="entry name" value="Por_Secre_tail"/>
    <property type="match status" value="1"/>
</dbReference>
<dbReference type="InterPro" id="IPR045829">
    <property type="entry name" value="PKD_6"/>
</dbReference>
<gene>
    <name evidence="5" type="ORF">GCM10023183_02180</name>
</gene>
<dbReference type="InterPro" id="IPR043772">
    <property type="entry name" value="MBG_3"/>
</dbReference>
<sequence length="1215" mass="130620">MLCANAQVGSWVTRKSLGNDMSAREEPGMASLNNKLYILGGYNSCGPKDFTEYDPATGVLRKLQPLGSSCANAIRGRSLFTVKGKIYSFNAYGTGVSVYDFAKNEWTHERHLPADLNPDAGFVVNDTIFVTSQMGNHFYSYNIVSKTFTKRGNYPGPSNNSGTIAFSVNGKGYWGGGTATNTNPFYEYNPTTDSWTPKAAMPYPYTYGSAIGLKGKGYAGLGEHPTQKSQLWYEYDPVANTWTRRQNVMDVPDVGTNTPYRITKAGIAAIGDDIFIFGGSFGTNPPKYSDNLFQYSTISHTWQTTDEELGGNRTEAAGVYLNGKIYAGGGHDSESLDDFWEYNPATNQWASKTPFPSTHAQRAAVELNGKGYFIGGYDRNIPYGSNGQNYTDALLEYDPATNQWTSKAPFPGGRRTRMVALVYNGKIYAGMGANTGNTSTKDFWEYDPATNAWRLLGNAPFEASDGHSLSYFVLGDAVYVLSYRGTSATVNMFKYSFSTNTWQIIPVSVPGYNTTATTNQAYVYNGKAYLVLQGNGYDEKITVFDPVANTWQYIINKPFSTNSKTIVSTPSGIYFGFGENGSNQTYGTYSSNAWHELKFDMGVSQQVGLFTPTVGSISNPPESCGSYMLPLNYAHTIYDLDGKLFSAVIAATSGGSGVCHEVNSIDTQQPYRTMVGKFDQAYSEHVMFLNKSILFKNRSSLANGTNLRLYYTTTELNKFVQAFNTKYNTSKTINDIKIMRYFGSTNDHDPLNNMNPQNFGVFTSLTGTFNNYGPDKYLELTSVASKEIMGELYAVLTMDATPPAPTVTTPVTYCQNATASALTATGANLKWYATATTSTSLSSAPVPATTSAGTVSYWVSQTVEGVEGPRAKIDVTVNPLPGQPSGAGTWASTITYGTNATFTVNSVVGATSYNWTVPAGFEIVAGQNTNAIIIKSTNGSATGAISVKAVNACGEGIAYSRIIASSKATPTVAFDDVTRTYSPSTFTLAATTNSSGTVSYQVLEELTATYPGDVALSGAGNSAVTVVKSGKVKVRATVATDANYLAGSDDMELTINKATATVTLSNLTQQFDNTPKAVTVTTNPANLTVQTTYNGSATVPTAVGTYAVVTQVVDVNYAGTANGTLTINTVTSSVDLEEAPVMKLYPNPSTGKSLLELGKGNKAVVTVTSASGKLVSQSTVKDRIEINLEALATGIYFVTVQVQDKVPVVLRLSKF</sequence>